<evidence type="ECO:0000259" key="16">
    <source>
        <dbReference type="Pfam" id="PF01502"/>
    </source>
</evidence>
<sequence>MVIDDLKFDDRGLLTVIAQDWRTGEVLMVAFANREAVQKTFETGRVHYYSRSRQSLWLKGESSGAFQLVKEIRTDCDRDALLIKIEQLGGGACHTGERSCFFEVMRAGESVFDVLERLEGVIEERRLSTGEKSYVKSLLEKGEDTQLKKVGEESMEFACAVKDRDSARVVAEAADVLFHMAVCMADKGIGLGLIKDELARRFGTGGHEEKAARS</sequence>
<comment type="similarity">
    <text evidence="7 15">In the N-terminal section; belongs to the PRA-CH family.</text>
</comment>
<dbReference type="FunFam" id="3.10.20.810:FF:000001">
    <property type="entry name" value="Histidine biosynthesis bifunctional protein HisIE"/>
    <property type="match status" value="1"/>
</dbReference>
<dbReference type="InterPro" id="IPR008179">
    <property type="entry name" value="HisE"/>
</dbReference>
<dbReference type="NCBIfam" id="NF002747">
    <property type="entry name" value="PRK02759.1"/>
    <property type="match status" value="1"/>
</dbReference>
<comment type="catalytic activity">
    <reaction evidence="2 15">
        <text>1-(5-phospho-beta-D-ribosyl)-ATP + H2O = 1-(5-phospho-beta-D-ribosyl)-5'-AMP + diphosphate + H(+)</text>
        <dbReference type="Rhea" id="RHEA:22828"/>
        <dbReference type="ChEBI" id="CHEBI:15377"/>
        <dbReference type="ChEBI" id="CHEBI:15378"/>
        <dbReference type="ChEBI" id="CHEBI:33019"/>
        <dbReference type="ChEBI" id="CHEBI:59457"/>
        <dbReference type="ChEBI" id="CHEBI:73183"/>
        <dbReference type="EC" id="3.6.1.31"/>
    </reaction>
</comment>
<name>E6W6Y5_DESIS</name>
<evidence type="ECO:0000256" key="10">
    <source>
        <dbReference type="ARBA" id="ARBA00022741"/>
    </source>
</evidence>
<dbReference type="eggNOG" id="COG0139">
    <property type="taxonomic scope" value="Bacteria"/>
</dbReference>
<evidence type="ECO:0000256" key="7">
    <source>
        <dbReference type="ARBA" id="ARBA00008299"/>
    </source>
</evidence>
<reference evidence="17 18" key="1">
    <citation type="submission" date="2010-12" db="EMBL/GenBank/DDBJ databases">
        <title>Complete sequence of Desulfurispirillum indicum S5.</title>
        <authorList>
            <consortium name="US DOE Joint Genome Institute"/>
            <person name="Lucas S."/>
            <person name="Copeland A."/>
            <person name="Lapidus A."/>
            <person name="Cheng J.-F."/>
            <person name="Goodwin L."/>
            <person name="Pitluck S."/>
            <person name="Chertkov O."/>
            <person name="Held B."/>
            <person name="Detter J.C."/>
            <person name="Han C."/>
            <person name="Tapia R."/>
            <person name="Land M."/>
            <person name="Hauser L."/>
            <person name="Kyrpides N."/>
            <person name="Ivanova N."/>
            <person name="Mikhailova N."/>
            <person name="Haggblom M."/>
            <person name="Rauschenbach I."/>
            <person name="Bini E."/>
            <person name="Woyke T."/>
        </authorList>
    </citation>
    <scope>NUCLEOTIDE SEQUENCE [LARGE SCALE GENOMIC DNA]</scope>
    <source>
        <strain evidence="18">ATCC BAA-1389 / DSM 22839 / S5</strain>
    </source>
</reference>
<dbReference type="PANTHER" id="PTHR42945:SF1">
    <property type="entry name" value="HISTIDINE BIOSYNTHESIS BIFUNCTIONAL PROTEIN HIS7"/>
    <property type="match status" value="1"/>
</dbReference>
<dbReference type="CDD" id="cd11534">
    <property type="entry name" value="NTP-PPase_HisIE_like"/>
    <property type="match status" value="1"/>
</dbReference>
<evidence type="ECO:0000256" key="15">
    <source>
        <dbReference type="HAMAP-Rule" id="MF_01019"/>
    </source>
</evidence>
<dbReference type="InterPro" id="IPR038019">
    <property type="entry name" value="PRib_AMP_CycHydrolase_sf"/>
</dbReference>
<keyword evidence="13 15" id="KW-0368">Histidine biosynthesis</keyword>
<evidence type="ECO:0000256" key="9">
    <source>
        <dbReference type="ARBA" id="ARBA00022605"/>
    </source>
</evidence>
<dbReference type="Proteomes" id="UP000002572">
    <property type="component" value="Chromosome"/>
</dbReference>
<keyword evidence="9 15" id="KW-0028">Amino-acid biosynthesis</keyword>
<dbReference type="HAMAP" id="MF_01019">
    <property type="entry name" value="HisIE"/>
    <property type="match status" value="1"/>
</dbReference>
<dbReference type="HAMAP" id="MF_01021">
    <property type="entry name" value="HisI"/>
    <property type="match status" value="1"/>
</dbReference>
<accession>E6W6Y5</accession>
<keyword evidence="14 15" id="KW-0511">Multifunctional enzyme</keyword>
<dbReference type="EC" id="3.5.4.19" evidence="15"/>
<dbReference type="STRING" id="653733.Selin_1495"/>
<keyword evidence="18" id="KW-1185">Reference proteome</keyword>
<evidence type="ECO:0000313" key="17">
    <source>
        <dbReference type="EMBL" id="ADU66228.1"/>
    </source>
</evidence>
<dbReference type="GO" id="GO:0004636">
    <property type="term" value="F:phosphoribosyl-ATP diphosphatase activity"/>
    <property type="evidence" value="ECO:0007669"/>
    <property type="project" value="UniProtKB-UniRule"/>
</dbReference>
<evidence type="ECO:0000313" key="18">
    <source>
        <dbReference type="Proteomes" id="UP000002572"/>
    </source>
</evidence>
<evidence type="ECO:0000256" key="1">
    <source>
        <dbReference type="ARBA" id="ARBA00000024"/>
    </source>
</evidence>
<dbReference type="NCBIfam" id="TIGR03188">
    <property type="entry name" value="histidine_hisI"/>
    <property type="match status" value="1"/>
</dbReference>
<dbReference type="EC" id="3.6.1.31" evidence="15"/>
<evidence type="ECO:0000256" key="4">
    <source>
        <dbReference type="ARBA" id="ARBA00005169"/>
    </source>
</evidence>
<dbReference type="AlphaFoldDB" id="E6W6Y5"/>
<dbReference type="InterPro" id="IPR002496">
    <property type="entry name" value="PRib_AMP_CycHydrolase_dom"/>
</dbReference>
<dbReference type="GO" id="GO:0005737">
    <property type="term" value="C:cytoplasm"/>
    <property type="evidence" value="ECO:0007669"/>
    <property type="project" value="UniProtKB-SubCell"/>
</dbReference>
<keyword evidence="11 15" id="KW-0378">Hydrolase</keyword>
<comment type="pathway">
    <text evidence="4 15">Amino-acid biosynthesis; L-histidine biosynthesis; L-histidine from 5-phospho-alpha-D-ribose 1-diphosphate: step 3/9.</text>
</comment>
<evidence type="ECO:0000256" key="6">
    <source>
        <dbReference type="ARBA" id="ARBA00007731"/>
    </source>
</evidence>
<comment type="catalytic activity">
    <reaction evidence="1 15">
        <text>1-(5-phospho-beta-D-ribosyl)-5'-AMP + H2O = 1-(5-phospho-beta-D-ribosyl)-5-[(5-phospho-beta-D-ribosylamino)methylideneamino]imidazole-4-carboxamide</text>
        <dbReference type="Rhea" id="RHEA:20049"/>
        <dbReference type="ChEBI" id="CHEBI:15377"/>
        <dbReference type="ChEBI" id="CHEBI:58435"/>
        <dbReference type="ChEBI" id="CHEBI:59457"/>
        <dbReference type="EC" id="3.5.4.19"/>
    </reaction>
</comment>
<feature type="region of interest" description="Phosphoribosyl-ATP pyrophosphohydrolase" evidence="15">
    <location>
        <begin position="115"/>
        <end position="214"/>
    </location>
</feature>
<keyword evidence="8 15" id="KW-0963">Cytoplasm</keyword>
<dbReference type="InterPro" id="IPR023019">
    <property type="entry name" value="His_synth_HisIE"/>
</dbReference>
<dbReference type="GO" id="GO:0004635">
    <property type="term" value="F:phosphoribosyl-AMP cyclohydrolase activity"/>
    <property type="evidence" value="ECO:0007669"/>
    <property type="project" value="UniProtKB-UniRule"/>
</dbReference>
<comment type="pathway">
    <text evidence="5 15">Amino-acid biosynthesis; L-histidine biosynthesis; L-histidine from 5-phospho-alpha-D-ribose 1-diphosphate: step 2/9.</text>
</comment>
<dbReference type="GO" id="GO:0000105">
    <property type="term" value="P:L-histidine biosynthetic process"/>
    <property type="evidence" value="ECO:0007669"/>
    <property type="project" value="UniProtKB-UniRule"/>
</dbReference>
<dbReference type="SUPFAM" id="SSF101386">
    <property type="entry name" value="all-alpha NTP pyrophosphatases"/>
    <property type="match status" value="1"/>
</dbReference>
<evidence type="ECO:0000256" key="8">
    <source>
        <dbReference type="ARBA" id="ARBA00022490"/>
    </source>
</evidence>
<proteinExistence type="inferred from homology"/>
<dbReference type="UniPathway" id="UPA00031">
    <property type="reaction ID" value="UER00007"/>
</dbReference>
<dbReference type="SUPFAM" id="SSF141734">
    <property type="entry name" value="HisI-like"/>
    <property type="match status" value="1"/>
</dbReference>
<dbReference type="Gene3D" id="3.10.20.810">
    <property type="entry name" value="Phosphoribosyl-AMP cyclohydrolase"/>
    <property type="match status" value="1"/>
</dbReference>
<dbReference type="NCBIfam" id="NF001611">
    <property type="entry name" value="PRK00400.1-3"/>
    <property type="match status" value="1"/>
</dbReference>
<evidence type="ECO:0000256" key="5">
    <source>
        <dbReference type="ARBA" id="ARBA00005204"/>
    </source>
</evidence>
<dbReference type="Pfam" id="PF01502">
    <property type="entry name" value="PRA-CH"/>
    <property type="match status" value="1"/>
</dbReference>
<dbReference type="RefSeq" id="WP_013506109.1">
    <property type="nucleotide sequence ID" value="NC_014836.1"/>
</dbReference>
<keyword evidence="10 15" id="KW-0547">Nucleotide-binding</keyword>
<comment type="similarity">
    <text evidence="6 15">In the C-terminal section; belongs to the PRA-PH family.</text>
</comment>
<organism evidence="17 18">
    <name type="scientific">Desulfurispirillum indicum (strain ATCC BAA-1389 / DSM 22839 / S5)</name>
    <dbReference type="NCBI Taxonomy" id="653733"/>
    <lineage>
        <taxon>Bacteria</taxon>
        <taxon>Pseudomonadati</taxon>
        <taxon>Chrysiogenota</taxon>
        <taxon>Chrysiogenia</taxon>
        <taxon>Chrysiogenales</taxon>
        <taxon>Chrysiogenaceae</taxon>
        <taxon>Desulfurispirillum</taxon>
    </lineage>
</organism>
<keyword evidence="12 15" id="KW-0067">ATP-binding</keyword>
<dbReference type="InterPro" id="IPR026660">
    <property type="entry name" value="PRA-CH"/>
</dbReference>
<evidence type="ECO:0000256" key="11">
    <source>
        <dbReference type="ARBA" id="ARBA00022801"/>
    </source>
</evidence>
<dbReference type="Gene3D" id="1.10.287.1080">
    <property type="entry name" value="MazG-like"/>
    <property type="match status" value="1"/>
</dbReference>
<dbReference type="HAMAP" id="MF_01020">
    <property type="entry name" value="HisE"/>
    <property type="match status" value="1"/>
</dbReference>
<dbReference type="InterPro" id="IPR021130">
    <property type="entry name" value="PRib-ATP_PPHydrolase-like"/>
</dbReference>
<dbReference type="HOGENOM" id="CLU_048577_3_1_0"/>
<protein>
    <recommendedName>
        <fullName evidence="15">Histidine biosynthesis bifunctional protein HisIE</fullName>
    </recommendedName>
    <domain>
        <recommendedName>
            <fullName evidence="15">Phosphoribosyl-AMP cyclohydrolase</fullName>
            <shortName evidence="15">PRA-CH</shortName>
            <ecNumber evidence="15">3.5.4.19</ecNumber>
        </recommendedName>
    </domain>
    <domain>
        <recommendedName>
            <fullName evidence="15">Phosphoribosyl-ATP pyrophosphatase</fullName>
            <shortName evidence="15">PRA-PH</shortName>
            <ecNumber evidence="15">3.6.1.31</ecNumber>
        </recommendedName>
    </domain>
</protein>
<dbReference type="InParanoid" id="E6W6Y5"/>
<evidence type="ECO:0000256" key="13">
    <source>
        <dbReference type="ARBA" id="ARBA00023102"/>
    </source>
</evidence>
<feature type="domain" description="Phosphoribosyl-AMP cyclohydrolase" evidence="16">
    <location>
        <begin position="28"/>
        <end position="102"/>
    </location>
</feature>
<dbReference type="GO" id="GO:0005524">
    <property type="term" value="F:ATP binding"/>
    <property type="evidence" value="ECO:0007669"/>
    <property type="project" value="UniProtKB-KW"/>
</dbReference>
<dbReference type="EMBL" id="CP002432">
    <property type="protein sequence ID" value="ADU66228.1"/>
    <property type="molecule type" value="Genomic_DNA"/>
</dbReference>
<comment type="subcellular location">
    <subcellularLocation>
        <location evidence="3 15">Cytoplasm</location>
    </subcellularLocation>
</comment>
<dbReference type="KEGG" id="din:Selin_1495"/>
<evidence type="ECO:0000256" key="2">
    <source>
        <dbReference type="ARBA" id="ARBA00001460"/>
    </source>
</evidence>
<dbReference type="NCBIfam" id="NF000768">
    <property type="entry name" value="PRK00051.1"/>
    <property type="match status" value="1"/>
</dbReference>
<evidence type="ECO:0000256" key="14">
    <source>
        <dbReference type="ARBA" id="ARBA00023268"/>
    </source>
</evidence>
<gene>
    <name evidence="15" type="primary">hisI</name>
    <name evidence="15" type="synonym">hisIE</name>
    <name evidence="17" type="ordered locus">Selin_1495</name>
</gene>
<dbReference type="Pfam" id="PF01503">
    <property type="entry name" value="PRA-PH"/>
    <property type="match status" value="1"/>
</dbReference>
<dbReference type="PANTHER" id="PTHR42945">
    <property type="entry name" value="HISTIDINE BIOSYNTHESIS BIFUNCTIONAL PROTEIN"/>
    <property type="match status" value="1"/>
</dbReference>
<evidence type="ECO:0000256" key="12">
    <source>
        <dbReference type="ARBA" id="ARBA00022840"/>
    </source>
</evidence>
<dbReference type="eggNOG" id="COG0140">
    <property type="taxonomic scope" value="Bacteria"/>
</dbReference>
<evidence type="ECO:0000256" key="3">
    <source>
        <dbReference type="ARBA" id="ARBA00004496"/>
    </source>
</evidence>
<feature type="region of interest" description="Phosphoribosyl-AMP cyclohydrolase" evidence="15">
    <location>
        <begin position="1"/>
        <end position="114"/>
    </location>
</feature>
<dbReference type="FunCoup" id="E6W6Y5">
    <property type="interactions" value="267"/>
</dbReference>